<feature type="chain" id="PRO_5017563165" description="receptor protein-tyrosine kinase" evidence="16">
    <location>
        <begin position="33"/>
        <end position="2430"/>
    </location>
</feature>
<dbReference type="RefSeq" id="WP_117752431.1">
    <property type="nucleotide sequence ID" value="NZ_QSUG01000013.1"/>
</dbReference>
<sequence length="2430" mass="266333">MKKKKIKLISLFASFMLFLAIFINYNENTVYARDEYHNAYDYYQTYGGDSCRFAVVDGIPRIYFNAYGSKGSTSSVRYRTIGWKANLYLNGGYQESVYFSLNGSYIFNVSNTESNGVEYNLYYIRLNDLVKRFSNQAAIKSGTGEIKLDAIMSIVPAKSNSPKGSCDDYGNYYGEVYDTYSGISNARGWAHKEDLKSRFNKVPTGMYRNVTVTGGTGIASTSGSGKYIYGTIATISATCSTGYDFDKWSDGKTSSRFYITVTSDLTYSCSGKLKIYTVSYDANGGIGAPGNQIKTYGYILTLSSQKPTKTGYLFNYWDGSDGKTYKPGAVFSTNADTKMTAHWTPITYYVSYNKNKPDKASHDVSGIMTNSTHSYNNEIKSAGYTSNLSKNSYGIKGWDFRYWDSQANDKGTDYSNGSYIKNLTSTNGATVNMYAQWKPNVYMLILDDQYATSDGTPYIYEKYDYGWYSNKIYGSDFAGRYADGSGSISSVIVPKKTGMKFNGYFTEKDGKGTKYIDENGNIVASNNAFANDSKYIYAYWTPNIYDITLDNQGATNSGTTHVYEKYTVGFFRDSKAANTFPNGKIDMPQKDNYIFDGYWTEQNSYKTSHGEEIINADGTINNVNTKFAADTTIFAKWVPKDYKIKLDNQGADIDKGTAAFYEKYNEYNYTSLADYDVNTGIATMRFDYTGNTQYFIAPADGEYTLTVAGAQGGDHNITPKESAQSYGGNGGTSTGKIKLKKGETLAIKVGNKPSGYSGSYNGSDSGWSGVAANGTYVGGSIVAGGGATDIRKGGNGIDNRIIVAGGGGGATYYNGKAVNGAAGGGAETGTVAYITALPYNYANIYTTVNKGANQTGHFNFTRYEQFSSNMGGGCLSNPYSGSPYGFICYLEAETQNKGFYNGGGGYWGGAFMHGNCVMAGGLGGSGYIGGVENGSMTNGGNHGNGWATISYNAKELGQYNVVEKYFNYTGSVQTFTAPCDGEYLLEAAGAQGCGENDTDGGKGGYSSGKIKLKKGQTINIYVGAAGVYGQTTGAYNGGGGSGPYGAGGGGATHIALTARGELKNYNAYRSDVLIVAGGGGGSGSDWYNRSAGGSGGGVSGGTAEQFNTRGVFFADTKAGGGTQSSGGAAGVIHAIVDGDNQNGGKKYNWTNEGESGSFGQGGKGKNYPYYKNKSYINYGSGGGGGWYGGGSTVENGGGGGGSGHIGGVTEGQMSNGTNSGNGWAKITYTDTTLDGSSVCSIRTPQKTGYTFGGYYTQPNGQGDLVVNEDGMVTTTPTYFHEENRNGTEKANVNSKGETTVYAKWTNNQYSFHYIGNGGKTSTGGETISDGVSYNTPYHVRATNNTFYRTGYKLTGWREKNTDGTWGREWPADTNVTYLETHSTTVFAQWEALDVNYTVNYYKEDLDGNYQYVTKETKSAKTDSVEKVIPTTNKTLFDNTGFTLNKDKSCTGSNQIPESVDDGIISVKIKGDGSTVVNYYYSRNSYKLTLKIANGDKGFKKLIGAGDTNINNTWTQDKMYGQEVAIGVELNDDYEFVDWEYENKTVASKEASYKFTMPCNDVTLYAHSNSKPGSNPKVFYTVTVKHYFQNGETSYKEDTSKRVTDTVEENTLYTPKTTMIPSGYSYSKMVNSATGENAANGFIVTKNTTVDVYYDRLQYKIVTERYVDGVLYDTFAENAYYNEQYTVKGLDLKKCNLTGYKLDKIDVPGFGNVNSFTVTGNITKENPIKVYYIPRTFTVTFDANRGAVTDSNEQVTKTTRKVKYNYTDNNDVSSLNPVKTGYTFIGWYTEKEGGSQIYNEKGKCNNDETYWKDNKWCAESDLTVYAHWKANIYNLTFDANGGLVNTDETTAICTPTYDKPFFNDVEYLNPVKTGYTFIGWYTEKEGGSQIYNNKGKCTNDGTYWKNGNWHYVGNATVYAHWKANTYTVKYVPNGGTGTMPTDTATYDSNYTTRENGFTREGYKFVGWNEKYDGTGTDWTARIGKPWKWTYTNDVTLYAQWKGVTAKICYHSEDEKHNITKTYQVGAGQKFETATDWWKKQKFTSAYEPGNSIFAGWTTKKGSTDDMYSENAAVPNKLITDNVNSTIDLYSIWDKPTVTITPTSNNVSFNCNNKTWYKDTIEFKLTGTDKRYNVIGFDFVLNGNKSGNWRTTNNGKSLTHTFSTSEFYTGGLRTVISKGNPFTVKVWSESSTATSGTPMGSSDALSTQYWIDFTAPDLTYSVDSSHNIKATATDGESGVDTIDLQSYRDGQWVSVKKVTASSSQYGQFVNTFNLNQSDYKYRYRITATDHLGNSKTSNEFYVVPLTLSTSLSKLNGDAVYNGQTLEFIAGGDLNATVNVNITGYAEKVKYEFANELGQVTDTHVVSYDASGNTTETKQFLIPWEIEHNKNYYVKVTAYRGSESASTVEYVKLSDIDFSKFRSNILYQSGQHD</sequence>
<name>A0A3E5AKV5_9FIRM</name>
<dbReference type="InterPro" id="IPR042229">
    <property type="entry name" value="Listeria/Bacterioides_rpt_sf"/>
</dbReference>
<feature type="domain" description="ALK/LTK-like glycine-rich" evidence="17">
    <location>
        <begin position="699"/>
        <end position="948"/>
    </location>
</feature>
<evidence type="ECO:0000256" key="16">
    <source>
        <dbReference type="SAM" id="SignalP"/>
    </source>
</evidence>
<evidence type="ECO:0000256" key="5">
    <source>
        <dbReference type="ARBA" id="ARBA00022692"/>
    </source>
</evidence>
<evidence type="ECO:0000256" key="14">
    <source>
        <dbReference type="ARBA" id="ARBA00023170"/>
    </source>
</evidence>
<feature type="domain" description="Bacterial repeat" evidence="18">
    <location>
        <begin position="209"/>
        <end position="255"/>
    </location>
</feature>
<organism evidence="19 20">
    <name type="scientific">Agathobacter rectalis</name>
    <dbReference type="NCBI Taxonomy" id="39491"/>
    <lineage>
        <taxon>Bacteria</taxon>
        <taxon>Bacillati</taxon>
        <taxon>Bacillota</taxon>
        <taxon>Clostridia</taxon>
        <taxon>Lachnospirales</taxon>
        <taxon>Lachnospiraceae</taxon>
        <taxon>Agathobacter</taxon>
    </lineage>
</organism>
<evidence type="ECO:0000313" key="19">
    <source>
        <dbReference type="EMBL" id="RGN21494.1"/>
    </source>
</evidence>
<feature type="domain" description="Bacterial repeat" evidence="18">
    <location>
        <begin position="1519"/>
        <end position="1566"/>
    </location>
</feature>
<keyword evidence="3" id="KW-1003">Cell membrane</keyword>
<comment type="caution">
    <text evidence="19">The sequence shown here is derived from an EMBL/GenBank/DDBJ whole genome shotgun (WGS) entry which is preliminary data.</text>
</comment>
<dbReference type="NCBIfam" id="TIGR02543">
    <property type="entry name" value="List_Bact_rpt"/>
    <property type="match status" value="2"/>
</dbReference>
<keyword evidence="6 16" id="KW-0732">Signal</keyword>
<evidence type="ECO:0000256" key="11">
    <source>
        <dbReference type="ARBA" id="ARBA00023136"/>
    </source>
</evidence>
<keyword evidence="11" id="KW-0472">Membrane</keyword>
<keyword evidence="14" id="KW-0675">Receptor</keyword>
<evidence type="ECO:0000256" key="3">
    <source>
        <dbReference type="ARBA" id="ARBA00022475"/>
    </source>
</evidence>
<dbReference type="Pfam" id="PF18998">
    <property type="entry name" value="Flg_new_2"/>
    <property type="match status" value="2"/>
</dbReference>
<dbReference type="Pfam" id="PF12810">
    <property type="entry name" value="ALK_LTK_GRD"/>
    <property type="match status" value="2"/>
</dbReference>
<reference evidence="19 20" key="1">
    <citation type="submission" date="2018-08" db="EMBL/GenBank/DDBJ databases">
        <title>A genome reference for cultivated species of the human gut microbiota.</title>
        <authorList>
            <person name="Zou Y."/>
            <person name="Xue W."/>
            <person name="Luo G."/>
        </authorList>
    </citation>
    <scope>NUCLEOTIDE SEQUENCE [LARGE SCALE GENOMIC DNA]</scope>
    <source>
        <strain evidence="19 20">OM05-6AA</strain>
    </source>
</reference>
<comment type="subcellular location">
    <subcellularLocation>
        <location evidence="1">Cell membrane</location>
        <topology evidence="1">Single-pass type I membrane protein</topology>
    </subcellularLocation>
</comment>
<dbReference type="GO" id="GO:0005524">
    <property type="term" value="F:ATP binding"/>
    <property type="evidence" value="ECO:0007669"/>
    <property type="project" value="UniProtKB-KW"/>
</dbReference>
<gene>
    <name evidence="19" type="ORF">DXB72_11845</name>
</gene>
<protein>
    <recommendedName>
        <fullName evidence="2">receptor protein-tyrosine kinase</fullName>
        <ecNumber evidence="2">2.7.10.1</ecNumber>
    </recommendedName>
</protein>
<feature type="signal peptide" evidence="16">
    <location>
        <begin position="1"/>
        <end position="32"/>
    </location>
</feature>
<dbReference type="InterPro" id="IPR044060">
    <property type="entry name" value="Bacterial_rp_domain"/>
</dbReference>
<keyword evidence="7" id="KW-0547">Nucleotide-binding</keyword>
<evidence type="ECO:0000256" key="13">
    <source>
        <dbReference type="ARBA" id="ARBA00023157"/>
    </source>
</evidence>
<evidence type="ECO:0000256" key="6">
    <source>
        <dbReference type="ARBA" id="ARBA00022729"/>
    </source>
</evidence>
<accession>A0A3E5AKV5</accession>
<keyword evidence="9" id="KW-0067">ATP-binding</keyword>
<dbReference type="Proteomes" id="UP000260970">
    <property type="component" value="Unassembled WGS sequence"/>
</dbReference>
<dbReference type="GO" id="GO:0004714">
    <property type="term" value="F:transmembrane receptor protein tyrosine kinase activity"/>
    <property type="evidence" value="ECO:0007669"/>
    <property type="project" value="UniProtKB-EC"/>
</dbReference>
<feature type="domain" description="ALK/LTK-like glycine-rich" evidence="17">
    <location>
        <begin position="981"/>
        <end position="1228"/>
    </location>
</feature>
<dbReference type="EMBL" id="QSUG01000013">
    <property type="protein sequence ID" value="RGN21494.1"/>
    <property type="molecule type" value="Genomic_DNA"/>
</dbReference>
<keyword evidence="13" id="KW-1015">Disulfide bond</keyword>
<evidence type="ECO:0000256" key="15">
    <source>
        <dbReference type="ARBA" id="ARBA00023180"/>
    </source>
</evidence>
<evidence type="ECO:0000256" key="1">
    <source>
        <dbReference type="ARBA" id="ARBA00004251"/>
    </source>
</evidence>
<keyword evidence="4" id="KW-0808">Transferase</keyword>
<evidence type="ECO:0000256" key="2">
    <source>
        <dbReference type="ARBA" id="ARBA00011902"/>
    </source>
</evidence>
<evidence type="ECO:0000256" key="8">
    <source>
        <dbReference type="ARBA" id="ARBA00022777"/>
    </source>
</evidence>
<evidence type="ECO:0000256" key="10">
    <source>
        <dbReference type="ARBA" id="ARBA00022989"/>
    </source>
</evidence>
<evidence type="ECO:0000259" key="17">
    <source>
        <dbReference type="Pfam" id="PF12810"/>
    </source>
</evidence>
<evidence type="ECO:0000259" key="18">
    <source>
        <dbReference type="Pfam" id="PF18998"/>
    </source>
</evidence>
<evidence type="ECO:0000256" key="4">
    <source>
        <dbReference type="ARBA" id="ARBA00022679"/>
    </source>
</evidence>
<dbReference type="InterPro" id="IPR055163">
    <property type="entry name" value="ALK/LTK-like_GRD"/>
</dbReference>
<dbReference type="GO" id="GO:0005886">
    <property type="term" value="C:plasma membrane"/>
    <property type="evidence" value="ECO:0007669"/>
    <property type="project" value="UniProtKB-SubCell"/>
</dbReference>
<dbReference type="EC" id="2.7.10.1" evidence="2"/>
<evidence type="ECO:0000313" key="20">
    <source>
        <dbReference type="Proteomes" id="UP000260970"/>
    </source>
</evidence>
<evidence type="ECO:0000256" key="12">
    <source>
        <dbReference type="ARBA" id="ARBA00023137"/>
    </source>
</evidence>
<dbReference type="InterPro" id="IPR013378">
    <property type="entry name" value="InlB-like_B-rpt"/>
</dbReference>
<keyword evidence="12" id="KW-0829">Tyrosine-protein kinase</keyword>
<keyword evidence="15" id="KW-0325">Glycoprotein</keyword>
<dbReference type="Pfam" id="PF09479">
    <property type="entry name" value="Flg_new"/>
    <property type="match status" value="4"/>
</dbReference>
<keyword evidence="5" id="KW-0812">Transmembrane</keyword>
<evidence type="ECO:0000256" key="9">
    <source>
        <dbReference type="ARBA" id="ARBA00022840"/>
    </source>
</evidence>
<keyword evidence="8" id="KW-0418">Kinase</keyword>
<keyword evidence="10" id="KW-1133">Transmembrane helix</keyword>
<dbReference type="Gene3D" id="2.60.40.4270">
    <property type="entry name" value="Listeria-Bacteroides repeat domain"/>
    <property type="match status" value="5"/>
</dbReference>
<proteinExistence type="predicted"/>
<evidence type="ECO:0000256" key="7">
    <source>
        <dbReference type="ARBA" id="ARBA00022741"/>
    </source>
</evidence>